<evidence type="ECO:0000313" key="2">
    <source>
        <dbReference type="EMBL" id="QKF94194.1"/>
    </source>
</evidence>
<reference evidence="2 3" key="1">
    <citation type="submission" date="2020-04" db="EMBL/GenBank/DDBJ databases">
        <title>Advantages and limits of metagenomic assembly and binning of a giant virus.</title>
        <authorList>
            <person name="Schulz F."/>
            <person name="Andreani J."/>
            <person name="Francis R."/>
            <person name="Boudjemaa H."/>
            <person name="Bou Khalil J.Y."/>
            <person name="Lee J."/>
            <person name="La Scola B."/>
            <person name="Woyke T."/>
        </authorList>
    </citation>
    <scope>NUCLEOTIDE SEQUENCE [LARGE SCALE GENOMIC DNA]</scope>
    <source>
        <strain evidence="2 3">FV1/VV64</strain>
    </source>
</reference>
<feature type="transmembrane region" description="Helical" evidence="1">
    <location>
        <begin position="19"/>
        <end position="41"/>
    </location>
</feature>
<name>A0A7D3UVP0_9VIRU</name>
<evidence type="ECO:0000256" key="1">
    <source>
        <dbReference type="SAM" id="Phobius"/>
    </source>
</evidence>
<dbReference type="Proteomes" id="UP001162001">
    <property type="component" value="Segment"/>
</dbReference>
<keyword evidence="1" id="KW-0472">Membrane</keyword>
<gene>
    <name evidence="2" type="ORF">Fadolivirus_1_736</name>
</gene>
<keyword evidence="3" id="KW-1185">Reference proteome</keyword>
<dbReference type="EMBL" id="MT418680">
    <property type="protein sequence ID" value="QKF94194.1"/>
    <property type="molecule type" value="Genomic_DNA"/>
</dbReference>
<keyword evidence="1" id="KW-0812">Transmembrane</keyword>
<keyword evidence="1" id="KW-1133">Transmembrane helix</keyword>
<proteinExistence type="predicted"/>
<evidence type="ECO:0000313" key="3">
    <source>
        <dbReference type="Proteomes" id="UP001162001"/>
    </source>
</evidence>
<organism evidence="2 3">
    <name type="scientific">Fadolivirus FV1/VV64</name>
    <dbReference type="NCBI Taxonomy" id="3070911"/>
    <lineage>
        <taxon>Viruses</taxon>
        <taxon>Varidnaviria</taxon>
        <taxon>Bamfordvirae</taxon>
        <taxon>Nucleocytoviricota</taxon>
        <taxon>Megaviricetes</taxon>
        <taxon>Imitervirales</taxon>
        <taxon>Mimiviridae</taxon>
        <taxon>Klosneuvirinae</taxon>
        <taxon>Fadolivirus</taxon>
        <taxon>Fadolivirus algeromassiliense</taxon>
    </lineage>
</organism>
<sequence>MSTQQTQQDNTIGSSISSSIFSCICMVVIIGIIFSIVKYIMAASAMSRGDYGAAAAIMTEGRPVYSSPARSTGRSLFSINL</sequence>
<protein>
    <submittedName>
        <fullName evidence="2">Uncharacterized protein</fullName>
    </submittedName>
</protein>
<accession>A0A7D3UVP0</accession>